<proteinExistence type="inferred from homology"/>
<keyword evidence="5 7" id="KW-1133">Transmembrane helix</keyword>
<comment type="similarity">
    <text evidence="2">Belongs to the UPF0702 family.</text>
</comment>
<dbReference type="RefSeq" id="WP_085260155.1">
    <property type="nucleotide sequence ID" value="NZ_AP022564.1"/>
</dbReference>
<dbReference type="Proteomes" id="UP000467636">
    <property type="component" value="Chromosome"/>
</dbReference>
<feature type="transmembrane region" description="Helical" evidence="7">
    <location>
        <begin position="71"/>
        <end position="89"/>
    </location>
</feature>
<organism evidence="9 10">
    <name type="scientific">Mycolicibacter terrae</name>
    <dbReference type="NCBI Taxonomy" id="1788"/>
    <lineage>
        <taxon>Bacteria</taxon>
        <taxon>Bacillati</taxon>
        <taxon>Actinomycetota</taxon>
        <taxon>Actinomycetes</taxon>
        <taxon>Mycobacteriales</taxon>
        <taxon>Mycobacteriaceae</taxon>
        <taxon>Mycolicibacter</taxon>
    </lineage>
</organism>
<evidence type="ECO:0000259" key="8">
    <source>
        <dbReference type="Pfam" id="PF04239"/>
    </source>
</evidence>
<dbReference type="InterPro" id="IPR023090">
    <property type="entry name" value="UPF0702_alpha/beta_dom_sf"/>
</dbReference>
<feature type="transmembrane region" description="Helical" evidence="7">
    <location>
        <begin position="48"/>
        <end position="65"/>
    </location>
</feature>
<feature type="transmembrane region" description="Helical" evidence="7">
    <location>
        <begin position="19"/>
        <end position="36"/>
    </location>
</feature>
<dbReference type="Pfam" id="PF04239">
    <property type="entry name" value="DUF421"/>
    <property type="match status" value="1"/>
</dbReference>
<evidence type="ECO:0000313" key="10">
    <source>
        <dbReference type="Proteomes" id="UP000467636"/>
    </source>
</evidence>
<dbReference type="InterPro" id="IPR007353">
    <property type="entry name" value="DUF421"/>
</dbReference>
<keyword evidence="4 7" id="KW-0812">Transmembrane</keyword>
<evidence type="ECO:0000256" key="1">
    <source>
        <dbReference type="ARBA" id="ARBA00004651"/>
    </source>
</evidence>
<dbReference type="PANTHER" id="PTHR34582:SF6">
    <property type="entry name" value="UPF0702 TRANSMEMBRANE PROTEIN YCAP"/>
    <property type="match status" value="1"/>
</dbReference>
<feature type="domain" description="YetF C-terminal" evidence="8">
    <location>
        <begin position="97"/>
        <end position="164"/>
    </location>
</feature>
<gene>
    <name evidence="9" type="ORF">MTER_40830</name>
</gene>
<dbReference type="AlphaFoldDB" id="A0AAD1MHG2"/>
<keyword evidence="10" id="KW-1185">Reference proteome</keyword>
<evidence type="ECO:0000256" key="4">
    <source>
        <dbReference type="ARBA" id="ARBA00022692"/>
    </source>
</evidence>
<keyword evidence="6 7" id="KW-0472">Membrane</keyword>
<dbReference type="GO" id="GO:0005886">
    <property type="term" value="C:plasma membrane"/>
    <property type="evidence" value="ECO:0007669"/>
    <property type="project" value="UniProtKB-SubCell"/>
</dbReference>
<evidence type="ECO:0000256" key="3">
    <source>
        <dbReference type="ARBA" id="ARBA00022475"/>
    </source>
</evidence>
<dbReference type="Gene3D" id="3.30.240.20">
    <property type="entry name" value="bsu07140 like domains"/>
    <property type="match status" value="1"/>
</dbReference>
<evidence type="ECO:0000256" key="6">
    <source>
        <dbReference type="ARBA" id="ARBA00023136"/>
    </source>
</evidence>
<name>A0AAD1MHG2_9MYCO</name>
<comment type="subcellular location">
    <subcellularLocation>
        <location evidence="1">Cell membrane</location>
        <topology evidence="1">Multi-pass membrane protein</topology>
    </subcellularLocation>
</comment>
<accession>A0AAD1MHG2</accession>
<evidence type="ECO:0000313" key="9">
    <source>
        <dbReference type="EMBL" id="BBX24672.1"/>
    </source>
</evidence>
<reference evidence="9 10" key="1">
    <citation type="journal article" date="2019" name="Emerg. Microbes Infect.">
        <title>Comprehensive subspecies identification of 175 nontuberculous mycobacteria species based on 7547 genomic profiles.</title>
        <authorList>
            <person name="Matsumoto Y."/>
            <person name="Kinjo T."/>
            <person name="Motooka D."/>
            <person name="Nabeya D."/>
            <person name="Jung N."/>
            <person name="Uechi K."/>
            <person name="Horii T."/>
            <person name="Iida T."/>
            <person name="Fujita J."/>
            <person name="Nakamura S."/>
        </authorList>
    </citation>
    <scope>NUCLEOTIDE SEQUENCE [LARGE SCALE GENOMIC DNA]</scope>
    <source>
        <strain evidence="9 10">JCM 12143</strain>
    </source>
</reference>
<evidence type="ECO:0000256" key="7">
    <source>
        <dbReference type="SAM" id="Phobius"/>
    </source>
</evidence>
<evidence type="ECO:0000256" key="2">
    <source>
        <dbReference type="ARBA" id="ARBA00006448"/>
    </source>
</evidence>
<protein>
    <recommendedName>
        <fullName evidence="8">YetF C-terminal domain-containing protein</fullName>
    </recommendedName>
</protein>
<sequence>MTHYISDALIGDGHAMVDAIVKASALFLTATVLFRFTERRTLAEFAPFDWIAAVAAGAIVGRSATATDTSWLAATAALMSLLLTHAAVARIRLIPGLQKFIDPPVQVLIRDGRIERRNLRRCGLSTTDLQAVLRQHGHCGIDDVHLAVFESKGAISIVPSSHGQMPFDAGCAADASTQITRVNYRSG</sequence>
<evidence type="ECO:0000256" key="5">
    <source>
        <dbReference type="ARBA" id="ARBA00022989"/>
    </source>
</evidence>
<dbReference type="EMBL" id="AP022564">
    <property type="protein sequence ID" value="BBX24672.1"/>
    <property type="molecule type" value="Genomic_DNA"/>
</dbReference>
<dbReference type="PANTHER" id="PTHR34582">
    <property type="entry name" value="UPF0702 TRANSMEMBRANE PROTEIN YCAP"/>
    <property type="match status" value="1"/>
</dbReference>
<keyword evidence="3" id="KW-1003">Cell membrane</keyword>